<name>A0A060QGC8_9PROT</name>
<organism evidence="2 3">
    <name type="scientific">Asaia bogorensis</name>
    <dbReference type="NCBI Taxonomy" id="91915"/>
    <lineage>
        <taxon>Bacteria</taxon>
        <taxon>Pseudomonadati</taxon>
        <taxon>Pseudomonadota</taxon>
        <taxon>Alphaproteobacteria</taxon>
        <taxon>Acetobacterales</taxon>
        <taxon>Acetobacteraceae</taxon>
        <taxon>Asaia</taxon>
    </lineage>
</organism>
<feature type="domain" description="N-acetyltransferase" evidence="1">
    <location>
        <begin position="3"/>
        <end position="139"/>
    </location>
</feature>
<dbReference type="SUPFAM" id="SSF55729">
    <property type="entry name" value="Acyl-CoA N-acyltransferases (Nat)"/>
    <property type="match status" value="1"/>
</dbReference>
<dbReference type="EMBL" id="CBLX010000003">
    <property type="protein sequence ID" value="CDG38321.1"/>
    <property type="molecule type" value="Genomic_DNA"/>
</dbReference>
<dbReference type="GO" id="GO:0016747">
    <property type="term" value="F:acyltransferase activity, transferring groups other than amino-acyl groups"/>
    <property type="evidence" value="ECO:0007669"/>
    <property type="project" value="InterPro"/>
</dbReference>
<dbReference type="PROSITE" id="PS51186">
    <property type="entry name" value="GNAT"/>
    <property type="match status" value="1"/>
</dbReference>
<dbReference type="InterPro" id="IPR016181">
    <property type="entry name" value="Acyl_CoA_acyltransferase"/>
</dbReference>
<protein>
    <submittedName>
        <fullName evidence="2">Acetyltransferase</fullName>
        <ecNumber evidence="2">2.3.1.-</ecNumber>
    </submittedName>
</protein>
<dbReference type="EC" id="2.3.1.-" evidence="2"/>
<comment type="caution">
    <text evidence="2">The sequence shown here is derived from an EMBL/GenBank/DDBJ whole genome shotgun (WGS) entry which is preliminary data.</text>
</comment>
<reference evidence="2 3" key="2">
    <citation type="journal article" date="2014" name="PLoS ONE">
        <title>Evolution of mitochondria reconstructed from the energy metabolism of living bacteria.</title>
        <authorList>
            <person name="Degli Esposti M."/>
            <person name="Chouaia B."/>
            <person name="Comandatore F."/>
            <person name="Crotti E."/>
            <person name="Sassera D."/>
            <person name="Lievens P.M."/>
            <person name="Daffonchio D."/>
            <person name="Bandi C."/>
        </authorList>
    </citation>
    <scope>NUCLEOTIDE SEQUENCE [LARGE SCALE GENOMIC DNA]</scope>
    <source>
        <strain evidence="2 3">SF2.1</strain>
    </source>
</reference>
<dbReference type="Pfam" id="PF00583">
    <property type="entry name" value="Acetyltransf_1"/>
    <property type="match status" value="1"/>
</dbReference>
<dbReference type="AlphaFoldDB" id="A0A060QGC8"/>
<dbReference type="eggNOG" id="COG0456">
    <property type="taxonomic scope" value="Bacteria"/>
</dbReference>
<accession>A0A060QGC8</accession>
<evidence type="ECO:0000313" key="3">
    <source>
        <dbReference type="Proteomes" id="UP000027583"/>
    </source>
</evidence>
<keyword evidence="2" id="KW-0808">Transferase</keyword>
<dbReference type="InterPro" id="IPR000182">
    <property type="entry name" value="GNAT_dom"/>
</dbReference>
<dbReference type="Proteomes" id="UP000027583">
    <property type="component" value="Unassembled WGS sequence"/>
</dbReference>
<dbReference type="Gene3D" id="3.40.630.30">
    <property type="match status" value="1"/>
</dbReference>
<sequence>MQDALRIARISTEDCLPLRREVLWPALTEDECRVPQDPEATHLGAFVGETLVGCLSLCPIGPGLYQLRKFAVTGRCQGKGIGTQLMREAIDTCRVLGVTRLELDARSTARGFYEKFAMQPMGDLFFKGPIEHQRMALVL</sequence>
<dbReference type="CDD" id="cd04301">
    <property type="entry name" value="NAT_SF"/>
    <property type="match status" value="1"/>
</dbReference>
<keyword evidence="2" id="KW-0012">Acyltransferase</keyword>
<dbReference type="RefSeq" id="WP_023978481.1">
    <property type="nucleotide sequence ID" value="NZ_CBLX010000003.1"/>
</dbReference>
<evidence type="ECO:0000259" key="1">
    <source>
        <dbReference type="PROSITE" id="PS51186"/>
    </source>
</evidence>
<reference evidence="2 3" key="1">
    <citation type="journal article" date="2014" name="Genome Biol. Evol.">
        <title>Acetic acid bacteria genomes reveal functional traits for adaptation to life in insect guts.</title>
        <authorList>
            <person name="Chouaia B."/>
            <person name="Gaiarsa S."/>
            <person name="Crotti E."/>
            <person name="Comandatore F."/>
            <person name="Degli Esposti M."/>
            <person name="Ricci I."/>
            <person name="Alma A."/>
            <person name="Favia G."/>
            <person name="Bandi C."/>
            <person name="Daffonchio D."/>
        </authorList>
    </citation>
    <scope>NUCLEOTIDE SEQUENCE [LARGE SCALE GENOMIC DNA]</scope>
    <source>
        <strain evidence="2 3">SF2.1</strain>
    </source>
</reference>
<gene>
    <name evidence="2" type="ORF">ASAP_0276</name>
</gene>
<proteinExistence type="predicted"/>
<evidence type="ECO:0000313" key="2">
    <source>
        <dbReference type="EMBL" id="CDG38321.1"/>
    </source>
</evidence>